<dbReference type="AlphaFoldDB" id="A0A167XFY1"/>
<keyword evidence="1" id="KW-1133">Transmembrane helix</keyword>
<reference evidence="2 3" key="1">
    <citation type="journal article" date="2016" name="Mol. Biol. Evol.">
        <title>Comparative Genomics of Early-Diverging Mushroom-Forming Fungi Provides Insights into the Origins of Lignocellulose Decay Capabilities.</title>
        <authorList>
            <person name="Nagy L.G."/>
            <person name="Riley R."/>
            <person name="Tritt A."/>
            <person name="Adam C."/>
            <person name="Daum C."/>
            <person name="Floudas D."/>
            <person name="Sun H."/>
            <person name="Yadav J.S."/>
            <person name="Pangilinan J."/>
            <person name="Larsson K.H."/>
            <person name="Matsuura K."/>
            <person name="Barry K."/>
            <person name="Labutti K."/>
            <person name="Kuo R."/>
            <person name="Ohm R.A."/>
            <person name="Bhattacharya S.S."/>
            <person name="Shirouzu T."/>
            <person name="Yoshinaga Y."/>
            <person name="Martin F.M."/>
            <person name="Grigoriev I.V."/>
            <person name="Hibbett D.S."/>
        </authorList>
    </citation>
    <scope>NUCLEOTIDE SEQUENCE [LARGE SCALE GENOMIC DNA]</scope>
    <source>
        <strain evidence="2 3">CBS 109695</strain>
    </source>
</reference>
<gene>
    <name evidence="2" type="ORF">FIBSPDRAFT_965847</name>
</gene>
<dbReference type="OrthoDB" id="3269662at2759"/>
<keyword evidence="3" id="KW-1185">Reference proteome</keyword>
<keyword evidence="1" id="KW-0812">Transmembrane</keyword>
<protein>
    <submittedName>
        <fullName evidence="2">Uncharacterized protein</fullName>
    </submittedName>
</protein>
<sequence>MLYPDQLMKLPSVAAVVSPVWALVAAGVGMISRVPILPFASSRSSPRLPAPALHHHSHPLGCYKDFFGSTETIGGLAQVVFVPNVRLRVTLQQFEDERLEFIRLDLVLPGAVASADALQAVVGSGHEAEAEAMEIVGCGSWRGSPHISARKTRADMGERRRTARNILAQPTEVHLTSDNYVCYTCAAMTIDLTLFIKKGNLLL</sequence>
<organism evidence="2 3">
    <name type="scientific">Athelia psychrophila</name>
    <dbReference type="NCBI Taxonomy" id="1759441"/>
    <lineage>
        <taxon>Eukaryota</taxon>
        <taxon>Fungi</taxon>
        <taxon>Dikarya</taxon>
        <taxon>Basidiomycota</taxon>
        <taxon>Agaricomycotina</taxon>
        <taxon>Agaricomycetes</taxon>
        <taxon>Agaricomycetidae</taxon>
        <taxon>Atheliales</taxon>
        <taxon>Atheliaceae</taxon>
        <taxon>Athelia</taxon>
    </lineage>
</organism>
<feature type="transmembrane region" description="Helical" evidence="1">
    <location>
        <begin position="20"/>
        <end position="40"/>
    </location>
</feature>
<accession>A0A167XFY1</accession>
<keyword evidence="1" id="KW-0472">Membrane</keyword>
<evidence type="ECO:0000313" key="3">
    <source>
        <dbReference type="Proteomes" id="UP000076532"/>
    </source>
</evidence>
<evidence type="ECO:0000313" key="2">
    <source>
        <dbReference type="EMBL" id="KZP07174.1"/>
    </source>
</evidence>
<evidence type="ECO:0000256" key="1">
    <source>
        <dbReference type="SAM" id="Phobius"/>
    </source>
</evidence>
<dbReference type="EMBL" id="KV417759">
    <property type="protein sequence ID" value="KZP07174.1"/>
    <property type="molecule type" value="Genomic_DNA"/>
</dbReference>
<dbReference type="STRING" id="436010.A0A167XFY1"/>
<name>A0A167XFY1_9AGAM</name>
<dbReference type="Proteomes" id="UP000076532">
    <property type="component" value="Unassembled WGS sequence"/>
</dbReference>
<proteinExistence type="predicted"/>